<evidence type="ECO:0000313" key="5">
    <source>
        <dbReference type="Proteomes" id="UP001574169"/>
    </source>
</evidence>
<dbReference type="SUPFAM" id="SSF56349">
    <property type="entry name" value="DNA breaking-rejoining enzymes"/>
    <property type="match status" value="1"/>
</dbReference>
<accession>A0ABV4TAP3</accession>
<evidence type="ECO:0000256" key="1">
    <source>
        <dbReference type="ARBA" id="ARBA00023125"/>
    </source>
</evidence>
<evidence type="ECO:0000259" key="3">
    <source>
        <dbReference type="PROSITE" id="PS51898"/>
    </source>
</evidence>
<dbReference type="CDD" id="cd01185">
    <property type="entry name" value="INTN1_C_like"/>
    <property type="match status" value="1"/>
</dbReference>
<dbReference type="Pfam" id="PF00589">
    <property type="entry name" value="Phage_integrase"/>
    <property type="match status" value="1"/>
</dbReference>
<proteinExistence type="predicted"/>
<dbReference type="InterPro" id="IPR050090">
    <property type="entry name" value="Tyrosine_recombinase_XerCD"/>
</dbReference>
<dbReference type="Pfam" id="PF13102">
    <property type="entry name" value="Phage_int_SAM_5"/>
    <property type="match status" value="1"/>
</dbReference>
<keyword evidence="5" id="KW-1185">Reference proteome</keyword>
<dbReference type="InterPro" id="IPR013762">
    <property type="entry name" value="Integrase-like_cat_sf"/>
</dbReference>
<dbReference type="InterPro" id="IPR011010">
    <property type="entry name" value="DNA_brk_join_enz"/>
</dbReference>
<dbReference type="Gene3D" id="1.10.150.130">
    <property type="match status" value="1"/>
</dbReference>
<dbReference type="InterPro" id="IPR002104">
    <property type="entry name" value="Integrase_catalytic"/>
</dbReference>
<dbReference type="InterPro" id="IPR025269">
    <property type="entry name" value="SAM-like_dom"/>
</dbReference>
<dbReference type="InterPro" id="IPR035386">
    <property type="entry name" value="Arm-DNA-bind_5"/>
</dbReference>
<dbReference type="Pfam" id="PF17293">
    <property type="entry name" value="Arm-DNA-bind_5"/>
    <property type="match status" value="1"/>
</dbReference>
<keyword evidence="2" id="KW-0233">DNA recombination</keyword>
<dbReference type="PANTHER" id="PTHR30349:SF90">
    <property type="entry name" value="TYROSINE RECOMBINASE XERD"/>
    <property type="match status" value="1"/>
</dbReference>
<dbReference type="PANTHER" id="PTHR30349">
    <property type="entry name" value="PHAGE INTEGRASE-RELATED"/>
    <property type="match status" value="1"/>
</dbReference>
<keyword evidence="1" id="KW-0238">DNA-binding</keyword>
<evidence type="ECO:0000313" key="4">
    <source>
        <dbReference type="EMBL" id="MFA9191166.1"/>
    </source>
</evidence>
<evidence type="ECO:0000256" key="2">
    <source>
        <dbReference type="ARBA" id="ARBA00023172"/>
    </source>
</evidence>
<dbReference type="PROSITE" id="PS51898">
    <property type="entry name" value="TYR_RECOMBINASE"/>
    <property type="match status" value="1"/>
</dbReference>
<dbReference type="Proteomes" id="UP001574169">
    <property type="component" value="Unassembled WGS sequence"/>
</dbReference>
<dbReference type="InterPro" id="IPR010998">
    <property type="entry name" value="Integrase_recombinase_N"/>
</dbReference>
<feature type="domain" description="Tyr recombinase" evidence="3">
    <location>
        <begin position="202"/>
        <end position="369"/>
    </location>
</feature>
<gene>
    <name evidence="4" type="ORF">AAGV28_07255</name>
</gene>
<sequence length="374" mass="43119">MKDKFIIRAYKNAEGKSPVSLHLTGDYKRERISLNINVNPKEWDSKKERLIPISKENQDINLILDNVKSKITHIKTSYRLADRVLTPESLKKEFLSGMPRIRFTAFYKMMLEEEKVLMEIGSYKRYVSVLKKIEAYDDDVTFMDIDQGWLDKFRKHLRGLGNASTTVAGNIAAIKKFLGLAQKSGIKLSINIDEIEVGSTRGNRTSLSTNELKRCAGYYFSEYISDSYRLILGYFLFSCMTGLRISDVQSLRRSNFMDDYVTFIAKKTQKDQSIAMNMKARQIVEHEPLLFEKKFADQHINDELKKIMAILKIHKKVTFHVARHTFATSFLRAGGQIEKLQKLLGHSDISQTMIYSHIVQADANAEIFLIDNLF</sequence>
<dbReference type="EMBL" id="JBCFQL010000006">
    <property type="protein sequence ID" value="MFA9191166.1"/>
    <property type="molecule type" value="Genomic_DNA"/>
</dbReference>
<dbReference type="Gene3D" id="1.10.443.10">
    <property type="entry name" value="Intergrase catalytic core"/>
    <property type="match status" value="1"/>
</dbReference>
<reference evidence="4 5" key="1">
    <citation type="submission" date="2024-04" db="EMBL/GenBank/DDBJ databases">
        <title>New Clade of Flavobacterium.</title>
        <authorList>
            <person name="Matos L."/>
            <person name="Proenca D.N."/>
            <person name="Fransisco R.M."/>
            <person name="Chung A.P."/>
            <person name="Maccario L."/>
            <person name="Sorensen S.J."/>
            <person name="Morais P.V."/>
        </authorList>
    </citation>
    <scope>NUCLEOTIDE SEQUENCE [LARGE SCALE GENOMIC DNA]</scope>
    <source>
        <strain evidence="4 5">FZUC8N2.13</strain>
    </source>
</reference>
<comment type="caution">
    <text evidence="4">The sequence shown here is derived from an EMBL/GenBank/DDBJ whole genome shotgun (WGS) entry which is preliminary data.</text>
</comment>
<protein>
    <submittedName>
        <fullName evidence="4">Tyrosine-type recombinase/integrase</fullName>
    </submittedName>
</protein>
<name>A0ABV4TAP3_9FLAO</name>
<organism evidence="4 5">
    <name type="scientific">Flavobacterium zubiriense</name>
    <dbReference type="NCBI Taxonomy" id="3138075"/>
    <lineage>
        <taxon>Bacteria</taxon>
        <taxon>Pseudomonadati</taxon>
        <taxon>Bacteroidota</taxon>
        <taxon>Flavobacteriia</taxon>
        <taxon>Flavobacteriales</taxon>
        <taxon>Flavobacteriaceae</taxon>
        <taxon>Flavobacterium</taxon>
    </lineage>
</organism>
<dbReference type="RefSeq" id="WP_373406159.1">
    <property type="nucleotide sequence ID" value="NZ_JBCFQL010000006.1"/>
</dbReference>